<keyword evidence="1" id="KW-1133">Transmembrane helix</keyword>
<dbReference type="EMBL" id="HBIP01020456">
    <property type="protein sequence ID" value="CAE0497086.1"/>
    <property type="molecule type" value="Transcribed_RNA"/>
</dbReference>
<evidence type="ECO:0000256" key="1">
    <source>
        <dbReference type="SAM" id="Phobius"/>
    </source>
</evidence>
<name>A0A7S3QY96_DUNTE</name>
<protein>
    <submittedName>
        <fullName evidence="2">Uncharacterized protein</fullName>
    </submittedName>
</protein>
<sequence length="99" mass="10523">MPGWKAWLSIFPSLHCCPRITILYLSPAPVSTVVFAFSTVMGAAVGSLRLGSLAAVVLALLVVLVFMPALLVATPFMASPLFLRGQGFPLRCYTINVVG</sequence>
<dbReference type="AlphaFoldDB" id="A0A7S3QY96"/>
<keyword evidence="1" id="KW-0472">Membrane</keyword>
<feature type="transmembrane region" description="Helical" evidence="1">
    <location>
        <begin position="50"/>
        <end position="74"/>
    </location>
</feature>
<proteinExistence type="predicted"/>
<feature type="transmembrane region" description="Helical" evidence="1">
    <location>
        <begin position="21"/>
        <end position="44"/>
    </location>
</feature>
<keyword evidence="1" id="KW-0812">Transmembrane</keyword>
<organism evidence="2">
    <name type="scientific">Dunaliella tertiolecta</name>
    <name type="common">Green alga</name>
    <dbReference type="NCBI Taxonomy" id="3047"/>
    <lineage>
        <taxon>Eukaryota</taxon>
        <taxon>Viridiplantae</taxon>
        <taxon>Chlorophyta</taxon>
        <taxon>core chlorophytes</taxon>
        <taxon>Chlorophyceae</taxon>
        <taxon>CS clade</taxon>
        <taxon>Chlamydomonadales</taxon>
        <taxon>Dunaliellaceae</taxon>
        <taxon>Dunaliella</taxon>
    </lineage>
</organism>
<accession>A0A7S3QY96</accession>
<reference evidence="2" key="1">
    <citation type="submission" date="2021-01" db="EMBL/GenBank/DDBJ databases">
        <authorList>
            <person name="Corre E."/>
            <person name="Pelletier E."/>
            <person name="Niang G."/>
            <person name="Scheremetjew M."/>
            <person name="Finn R."/>
            <person name="Kale V."/>
            <person name="Holt S."/>
            <person name="Cochrane G."/>
            <person name="Meng A."/>
            <person name="Brown T."/>
            <person name="Cohen L."/>
        </authorList>
    </citation>
    <scope>NUCLEOTIDE SEQUENCE</scope>
    <source>
        <strain evidence="2">CCMP1320</strain>
    </source>
</reference>
<evidence type="ECO:0000313" key="2">
    <source>
        <dbReference type="EMBL" id="CAE0497086.1"/>
    </source>
</evidence>
<gene>
    <name evidence="2" type="ORF">DTER00134_LOCUS12159</name>
</gene>